<evidence type="ECO:0000313" key="4">
    <source>
        <dbReference type="Proteomes" id="UP000831327"/>
    </source>
</evidence>
<evidence type="ECO:0000256" key="1">
    <source>
        <dbReference type="SAM" id="Phobius"/>
    </source>
</evidence>
<keyword evidence="4" id="KW-1185">Reference proteome</keyword>
<gene>
    <name evidence="3" type="ORF">Rmf_30300</name>
</gene>
<evidence type="ECO:0000313" key="3">
    <source>
        <dbReference type="EMBL" id="BDG73101.1"/>
    </source>
</evidence>
<dbReference type="Gene3D" id="1.10.287.70">
    <property type="match status" value="1"/>
</dbReference>
<keyword evidence="1" id="KW-0472">Membrane</keyword>
<dbReference type="InterPro" id="IPR013099">
    <property type="entry name" value="K_chnl_dom"/>
</dbReference>
<dbReference type="Proteomes" id="UP000831327">
    <property type="component" value="Chromosome"/>
</dbReference>
<feature type="transmembrane region" description="Helical" evidence="1">
    <location>
        <begin position="12"/>
        <end position="31"/>
    </location>
</feature>
<accession>A0ABM7Y5A3</accession>
<protein>
    <recommendedName>
        <fullName evidence="2">Potassium channel domain-containing protein</fullName>
    </recommendedName>
</protein>
<dbReference type="SUPFAM" id="SSF81324">
    <property type="entry name" value="Voltage-gated potassium channels"/>
    <property type="match status" value="1"/>
</dbReference>
<keyword evidence="1" id="KW-0812">Transmembrane</keyword>
<feature type="transmembrane region" description="Helical" evidence="1">
    <location>
        <begin position="63"/>
        <end position="86"/>
    </location>
</feature>
<organism evidence="3 4">
    <name type="scientific">Roseomonas fluvialis</name>
    <dbReference type="NCBI Taxonomy" id="1750527"/>
    <lineage>
        <taxon>Bacteria</taxon>
        <taxon>Pseudomonadati</taxon>
        <taxon>Pseudomonadota</taxon>
        <taxon>Alphaproteobacteria</taxon>
        <taxon>Acetobacterales</taxon>
        <taxon>Roseomonadaceae</taxon>
        <taxon>Roseomonas</taxon>
    </lineage>
</organism>
<name>A0ABM7Y5A3_9PROT</name>
<feature type="transmembrane region" description="Helical" evidence="1">
    <location>
        <begin position="204"/>
        <end position="229"/>
    </location>
</feature>
<feature type="transmembrane region" description="Helical" evidence="1">
    <location>
        <begin position="165"/>
        <end position="192"/>
    </location>
</feature>
<dbReference type="RefSeq" id="WP_244407341.1">
    <property type="nucleotide sequence ID" value="NZ_AP025637.1"/>
</dbReference>
<keyword evidence="1" id="KW-1133">Transmembrane helix</keyword>
<feature type="domain" description="Potassium channel" evidence="2">
    <location>
        <begin position="229"/>
        <end position="298"/>
    </location>
</feature>
<proteinExistence type="predicted"/>
<dbReference type="Pfam" id="PF07885">
    <property type="entry name" value="Ion_trans_2"/>
    <property type="match status" value="1"/>
</dbReference>
<evidence type="ECO:0000259" key="2">
    <source>
        <dbReference type="Pfam" id="PF07885"/>
    </source>
</evidence>
<dbReference type="EMBL" id="AP025637">
    <property type="protein sequence ID" value="BDG73101.1"/>
    <property type="molecule type" value="Genomic_DNA"/>
</dbReference>
<reference evidence="3 4" key="1">
    <citation type="journal article" date="2016" name="Microbes Environ.">
        <title>Phylogenetically diverse aerobic anoxygenic phototrophic bacteria isolated from epilithic biofilms in Tama river, Japan.</title>
        <authorList>
            <person name="Hirose S."/>
            <person name="Matsuura K."/>
            <person name="Haruta S."/>
        </authorList>
    </citation>
    <scope>NUCLEOTIDE SEQUENCE [LARGE SCALE GENOMIC DNA]</scope>
    <source>
        <strain evidence="3 4">S08</strain>
    </source>
</reference>
<sequence length="318" mass="33918">MPQGARPVLPEGWLRSVAMTLGFGLVVAGGLADQGTVFPFLVIGVAALGLGTLYLLFPHGLHFAFGTSAGLAVYACLFAVMGRAAFPEAPQPARALAFLLPVAFFLAAVWWRRRSLRLVAEAARPFDLGHLPRMARWLIPVWAVGAFSLALPVNRLPVFDQGAGLVAAMLVISVIVAASVRTVVLLLTDMALITEELAGRAARMLVPVVAFLAMYVMLVILFACFYRIAQGLSMVPLFHGPQGPVPLPFPDALYFSLVTQATVGYGDVTPHDDGIRLLASLQVVAGQVLLLFGFAEIMRTRRVLGAEPPPKRPGPAGD</sequence>
<feature type="transmembrane region" description="Helical" evidence="1">
    <location>
        <begin position="37"/>
        <end position="56"/>
    </location>
</feature>
<feature type="transmembrane region" description="Helical" evidence="1">
    <location>
        <begin position="275"/>
        <end position="295"/>
    </location>
</feature>
<feature type="transmembrane region" description="Helical" evidence="1">
    <location>
        <begin position="134"/>
        <end position="153"/>
    </location>
</feature>
<feature type="transmembrane region" description="Helical" evidence="1">
    <location>
        <begin position="92"/>
        <end position="111"/>
    </location>
</feature>